<feature type="compositionally biased region" description="Low complexity" evidence="1">
    <location>
        <begin position="123"/>
        <end position="170"/>
    </location>
</feature>
<dbReference type="OMA" id="SSWNDVC"/>
<organism evidence="3 4">
    <name type="scientific">Haemaphysalis longicornis</name>
    <name type="common">Bush tick</name>
    <dbReference type="NCBI Taxonomy" id="44386"/>
    <lineage>
        <taxon>Eukaryota</taxon>
        <taxon>Metazoa</taxon>
        <taxon>Ecdysozoa</taxon>
        <taxon>Arthropoda</taxon>
        <taxon>Chelicerata</taxon>
        <taxon>Arachnida</taxon>
        <taxon>Acari</taxon>
        <taxon>Parasitiformes</taxon>
        <taxon>Ixodida</taxon>
        <taxon>Ixodoidea</taxon>
        <taxon>Ixodidae</taxon>
        <taxon>Haemaphysalinae</taxon>
        <taxon>Haemaphysalis</taxon>
    </lineage>
</organism>
<feature type="transmembrane region" description="Helical" evidence="2">
    <location>
        <begin position="28"/>
        <end position="53"/>
    </location>
</feature>
<keyword evidence="2" id="KW-0812">Transmembrane</keyword>
<proteinExistence type="predicted"/>
<dbReference type="AlphaFoldDB" id="A0A9J6FRH6"/>
<feature type="compositionally biased region" description="Acidic residues" evidence="1">
    <location>
        <begin position="111"/>
        <end position="122"/>
    </location>
</feature>
<dbReference type="OrthoDB" id="6506930at2759"/>
<sequence>MSGDVSLDSAGDPWPPSLIAPRSQSISWIQVITAVAQFYCVMCHCVFLMLVALGMFVKELFRRITVHWKSWYNDMKERGPATLPLALRTIRVTVMSKIASAPEPQPSQQGDEVEEEAEEEGPESSQEQSEPPEVAEVNTSDGASVAPTVSASTSEGYSSSSHPESPGGVVTETESLASLPIRPQVQPATKRVPCSISAVVEDQYACRLNRSSSSSAVSLDELDDSSDDDDVNGFDESSKSSSGPSKSGTGSGSGSWNIKSAFHKATGKANDHQNRTSKPKVPSSQAPCPDKNKFSLGPVFSSLRRACSRTLSAINKEFTECMSAQNHKTRSKKSKTPATQSTSLAPQSRELHQPPQPDTNRDAIRDLTVPEQRTSVQSSWNDVCSSGGTEASSGSDSLGEMHRGLLDSFSEAESSDFPHRQTVDRAFGDTVISDEKPTPFSVKALGAKENLEKGDSDWTARKSQSNAFFASESAGANTFSEFF</sequence>
<feature type="compositionally biased region" description="Low complexity" evidence="1">
    <location>
        <begin position="239"/>
        <end position="248"/>
    </location>
</feature>
<evidence type="ECO:0000313" key="3">
    <source>
        <dbReference type="EMBL" id="KAH9368830.1"/>
    </source>
</evidence>
<name>A0A9J6FRH6_HAELO</name>
<evidence type="ECO:0000256" key="1">
    <source>
        <dbReference type="SAM" id="MobiDB-lite"/>
    </source>
</evidence>
<keyword evidence="4" id="KW-1185">Reference proteome</keyword>
<feature type="region of interest" description="Disordered" evidence="1">
    <location>
        <begin position="205"/>
        <end position="295"/>
    </location>
</feature>
<keyword evidence="2" id="KW-1133">Transmembrane helix</keyword>
<comment type="caution">
    <text evidence="3">The sequence shown here is derived from an EMBL/GenBank/DDBJ whole genome shotgun (WGS) entry which is preliminary data.</text>
</comment>
<feature type="compositionally biased region" description="Polar residues" evidence="1">
    <location>
        <begin position="371"/>
        <end position="396"/>
    </location>
</feature>
<evidence type="ECO:0000313" key="4">
    <source>
        <dbReference type="Proteomes" id="UP000821853"/>
    </source>
</evidence>
<feature type="region of interest" description="Disordered" evidence="1">
    <location>
        <begin position="100"/>
        <end position="191"/>
    </location>
</feature>
<feature type="region of interest" description="Disordered" evidence="1">
    <location>
        <begin position="320"/>
        <end position="418"/>
    </location>
</feature>
<feature type="compositionally biased region" description="Acidic residues" evidence="1">
    <location>
        <begin position="220"/>
        <end position="233"/>
    </location>
</feature>
<accession>A0A9J6FRH6</accession>
<evidence type="ECO:0000256" key="2">
    <source>
        <dbReference type="SAM" id="Phobius"/>
    </source>
</evidence>
<reference evidence="3 4" key="1">
    <citation type="journal article" date="2020" name="Cell">
        <title>Large-Scale Comparative Analyses of Tick Genomes Elucidate Their Genetic Diversity and Vector Capacities.</title>
        <authorList>
            <consortium name="Tick Genome and Microbiome Consortium (TIGMIC)"/>
            <person name="Jia N."/>
            <person name="Wang J."/>
            <person name="Shi W."/>
            <person name="Du L."/>
            <person name="Sun Y."/>
            <person name="Zhan W."/>
            <person name="Jiang J.F."/>
            <person name="Wang Q."/>
            <person name="Zhang B."/>
            <person name="Ji P."/>
            <person name="Bell-Sakyi L."/>
            <person name="Cui X.M."/>
            <person name="Yuan T.T."/>
            <person name="Jiang B.G."/>
            <person name="Yang W.F."/>
            <person name="Lam T.T."/>
            <person name="Chang Q.C."/>
            <person name="Ding S.J."/>
            <person name="Wang X.J."/>
            <person name="Zhu J.G."/>
            <person name="Ruan X.D."/>
            <person name="Zhao L."/>
            <person name="Wei J.T."/>
            <person name="Ye R.Z."/>
            <person name="Que T.C."/>
            <person name="Du C.H."/>
            <person name="Zhou Y.H."/>
            <person name="Cheng J.X."/>
            <person name="Dai P.F."/>
            <person name="Guo W.B."/>
            <person name="Han X.H."/>
            <person name="Huang E.J."/>
            <person name="Li L.F."/>
            <person name="Wei W."/>
            <person name="Gao Y.C."/>
            <person name="Liu J.Z."/>
            <person name="Shao H.Z."/>
            <person name="Wang X."/>
            <person name="Wang C.C."/>
            <person name="Yang T.C."/>
            <person name="Huo Q.B."/>
            <person name="Li W."/>
            <person name="Chen H.Y."/>
            <person name="Chen S.E."/>
            <person name="Zhou L.G."/>
            <person name="Ni X.B."/>
            <person name="Tian J.H."/>
            <person name="Sheng Y."/>
            <person name="Liu T."/>
            <person name="Pan Y.S."/>
            <person name="Xia L.Y."/>
            <person name="Li J."/>
            <person name="Zhao F."/>
            <person name="Cao W.C."/>
        </authorList>
    </citation>
    <scope>NUCLEOTIDE SEQUENCE [LARGE SCALE GENOMIC DNA]</scope>
    <source>
        <strain evidence="3">HaeL-2018</strain>
    </source>
</reference>
<dbReference type="Proteomes" id="UP000821853">
    <property type="component" value="Chromosome 2"/>
</dbReference>
<protein>
    <submittedName>
        <fullName evidence="3">Uncharacterized protein</fullName>
    </submittedName>
</protein>
<dbReference type="VEuPathDB" id="VectorBase:HLOH_050695"/>
<feature type="compositionally biased region" description="Polar residues" evidence="1">
    <location>
        <begin position="336"/>
        <end position="346"/>
    </location>
</feature>
<gene>
    <name evidence="3" type="ORF">HPB48_004329</name>
</gene>
<dbReference type="EMBL" id="JABSTR010000004">
    <property type="protein sequence ID" value="KAH9368830.1"/>
    <property type="molecule type" value="Genomic_DNA"/>
</dbReference>
<keyword evidence="2" id="KW-0472">Membrane</keyword>